<dbReference type="Pfam" id="PF01066">
    <property type="entry name" value="CDP-OH_P_transf"/>
    <property type="match status" value="1"/>
</dbReference>
<evidence type="ECO:0000256" key="3">
    <source>
        <dbReference type="SAM" id="Phobius"/>
    </source>
</evidence>
<organism evidence="4 5">
    <name type="scientific">Luteipulveratus flavus</name>
    <dbReference type="NCBI Taxonomy" id="3031728"/>
    <lineage>
        <taxon>Bacteria</taxon>
        <taxon>Bacillati</taxon>
        <taxon>Actinomycetota</taxon>
        <taxon>Actinomycetes</taxon>
        <taxon>Micrococcales</taxon>
        <taxon>Dermacoccaceae</taxon>
        <taxon>Luteipulveratus</taxon>
    </lineage>
</organism>
<dbReference type="InterPro" id="IPR048254">
    <property type="entry name" value="CDP_ALCOHOL_P_TRANSF_CS"/>
</dbReference>
<dbReference type="PROSITE" id="PS00379">
    <property type="entry name" value="CDP_ALCOHOL_P_TRANSF"/>
    <property type="match status" value="1"/>
</dbReference>
<keyword evidence="3" id="KW-1133">Transmembrane helix</keyword>
<dbReference type="RefSeq" id="WP_277193661.1">
    <property type="nucleotide sequence ID" value="NZ_JAROAV010000057.1"/>
</dbReference>
<sequence length="262" mass="28037">MGGTGVRAVGREDSWRDVVDHLAGAQKSNRGAAAYSRWVNRPLGRRLAATAFKLGRTPDQVTLVSAAVTFTGIVLLALLPPSLATGVVVAMLLVLGYALDAADGQLARLTGTGSMSGEWLDHVVDCLKISALHLAVLIGWYRGFDLGDGWLLVPIAFCAEAAVFFFAIILTEQLRRRAGAMPPVTADLSRPSVLRSLLVIPNDYGVLCLTFLLWGWHAGFVGIYAALAVVNVGLLAIALARWYAELRRIDAARLDAARAEAM</sequence>
<keyword evidence="3" id="KW-0472">Membrane</keyword>
<evidence type="ECO:0000256" key="1">
    <source>
        <dbReference type="ARBA" id="ARBA00022679"/>
    </source>
</evidence>
<feature type="transmembrane region" description="Helical" evidence="3">
    <location>
        <begin position="222"/>
        <end position="244"/>
    </location>
</feature>
<accession>A0ABT6CCD7</accession>
<keyword evidence="5" id="KW-1185">Reference proteome</keyword>
<dbReference type="Gene3D" id="1.20.120.1760">
    <property type="match status" value="1"/>
</dbReference>
<evidence type="ECO:0000256" key="2">
    <source>
        <dbReference type="RuleBase" id="RU003750"/>
    </source>
</evidence>
<comment type="caution">
    <text evidence="4">The sequence shown here is derived from an EMBL/GenBank/DDBJ whole genome shotgun (WGS) entry which is preliminary data.</text>
</comment>
<keyword evidence="3" id="KW-0812">Transmembrane</keyword>
<feature type="transmembrane region" description="Helical" evidence="3">
    <location>
        <begin position="149"/>
        <end position="171"/>
    </location>
</feature>
<keyword evidence="1 2" id="KW-0808">Transferase</keyword>
<gene>
    <name evidence="4" type="ORF">P4R38_19570</name>
</gene>
<name>A0ABT6CCD7_9MICO</name>
<reference evidence="4 5" key="1">
    <citation type="submission" date="2023-03" db="EMBL/GenBank/DDBJ databases">
        <title>YIM 133296 draft genome.</title>
        <authorList>
            <person name="Xiong L."/>
        </authorList>
    </citation>
    <scope>NUCLEOTIDE SEQUENCE [LARGE SCALE GENOMIC DNA]</scope>
    <source>
        <strain evidence="4 5">YIM 133296</strain>
    </source>
</reference>
<feature type="transmembrane region" description="Helical" evidence="3">
    <location>
        <begin position="192"/>
        <end position="216"/>
    </location>
</feature>
<evidence type="ECO:0000313" key="5">
    <source>
        <dbReference type="Proteomes" id="UP001528912"/>
    </source>
</evidence>
<dbReference type="Proteomes" id="UP001528912">
    <property type="component" value="Unassembled WGS sequence"/>
</dbReference>
<dbReference type="EMBL" id="JAROAV010000057">
    <property type="protein sequence ID" value="MDF8266455.1"/>
    <property type="molecule type" value="Genomic_DNA"/>
</dbReference>
<protein>
    <submittedName>
        <fullName evidence="4">CDP-alcohol phosphatidyltransferase family protein</fullName>
    </submittedName>
</protein>
<proteinExistence type="inferred from homology"/>
<comment type="similarity">
    <text evidence="2">Belongs to the CDP-alcohol phosphatidyltransferase class-I family.</text>
</comment>
<dbReference type="InterPro" id="IPR043130">
    <property type="entry name" value="CDP-OH_PTrfase_TM_dom"/>
</dbReference>
<evidence type="ECO:0000313" key="4">
    <source>
        <dbReference type="EMBL" id="MDF8266455.1"/>
    </source>
</evidence>
<dbReference type="InterPro" id="IPR000462">
    <property type="entry name" value="CDP-OH_P_trans"/>
</dbReference>